<accession>A0A1T4LTE6</accession>
<dbReference type="AlphaFoldDB" id="A0A1T4LTE6"/>
<feature type="domain" description="HD-GYP" evidence="3">
    <location>
        <begin position="148"/>
        <end position="341"/>
    </location>
</feature>
<dbReference type="InterPro" id="IPR000700">
    <property type="entry name" value="PAS-assoc_C"/>
</dbReference>
<organism evidence="4 5">
    <name type="scientific">Trichlorobacter thiogenes</name>
    <dbReference type="NCBI Taxonomy" id="115783"/>
    <lineage>
        <taxon>Bacteria</taxon>
        <taxon>Pseudomonadati</taxon>
        <taxon>Thermodesulfobacteriota</taxon>
        <taxon>Desulfuromonadia</taxon>
        <taxon>Geobacterales</taxon>
        <taxon>Geobacteraceae</taxon>
        <taxon>Trichlorobacter</taxon>
    </lineage>
</organism>
<name>A0A1T4LTE6_9BACT</name>
<dbReference type="PANTHER" id="PTHR43155:SF2">
    <property type="entry name" value="CYCLIC DI-GMP PHOSPHODIESTERASE PA4108"/>
    <property type="match status" value="1"/>
</dbReference>
<evidence type="ECO:0000259" key="2">
    <source>
        <dbReference type="PROSITE" id="PS50113"/>
    </source>
</evidence>
<evidence type="ECO:0000313" key="5">
    <source>
        <dbReference type="Proteomes" id="UP000190102"/>
    </source>
</evidence>
<dbReference type="PROSITE" id="PS51832">
    <property type="entry name" value="HD_GYP"/>
    <property type="match status" value="1"/>
</dbReference>
<dbReference type="NCBIfam" id="TIGR00229">
    <property type="entry name" value="sensory_box"/>
    <property type="match status" value="1"/>
</dbReference>
<sequence length="341" mass="37497">MAVKNTINPVETEATLGVNQRNLLKLVKSSPLGMIAIDPQGLILLWNLAAEEITGWSEQEVLGQDFRLLVDAWLVYELEEVHKRILNSEVIHSLPITITRKDGRMIIISYSSAPVFDDDRIIAAIAVIYDVTEKINMEMALRNSLEKMSRVVDETVTALATAIGKRDPYTAGHQQRVAQLACAIAEEMGGFDDDRLKGLRMAATIHDIGKLYVPAEILAKPGQLSGPEFALIKTHPQAGFDILGEVEFPWPIASIVQQHHERLDGSGYPYGLTGDNILMEARIIGVADVVEAISSHRPYRPSKGIEAALDEINEGRGDIYDANVVDACLALFCNGYILLEA</sequence>
<evidence type="ECO:0000313" key="4">
    <source>
        <dbReference type="EMBL" id="SJZ57808.1"/>
    </source>
</evidence>
<dbReference type="InterPro" id="IPR003607">
    <property type="entry name" value="HD/PDEase_dom"/>
</dbReference>
<feature type="domain" description="PAC" evidence="2">
    <location>
        <begin position="92"/>
        <end position="143"/>
    </location>
</feature>
<dbReference type="RefSeq" id="WP_078789313.1">
    <property type="nucleotide sequence ID" value="NZ_FUWR01000003.1"/>
</dbReference>
<dbReference type="Pfam" id="PF13487">
    <property type="entry name" value="HD_5"/>
    <property type="match status" value="1"/>
</dbReference>
<dbReference type="SUPFAM" id="SSF55785">
    <property type="entry name" value="PYP-like sensor domain (PAS domain)"/>
    <property type="match status" value="1"/>
</dbReference>
<dbReference type="InterPro" id="IPR037522">
    <property type="entry name" value="HD_GYP_dom"/>
</dbReference>
<proteinExistence type="predicted"/>
<protein>
    <submittedName>
        <fullName evidence="4">PAS domain S-box-containing protein/HDIG domain-containing protein</fullName>
    </submittedName>
</protein>
<dbReference type="CDD" id="cd00077">
    <property type="entry name" value="HDc"/>
    <property type="match status" value="1"/>
</dbReference>
<dbReference type="EMBL" id="FUWR01000003">
    <property type="protein sequence ID" value="SJZ57808.1"/>
    <property type="molecule type" value="Genomic_DNA"/>
</dbReference>
<dbReference type="InterPro" id="IPR013767">
    <property type="entry name" value="PAS_fold"/>
</dbReference>
<reference evidence="5" key="1">
    <citation type="submission" date="2017-02" db="EMBL/GenBank/DDBJ databases">
        <authorList>
            <person name="Varghese N."/>
            <person name="Submissions S."/>
        </authorList>
    </citation>
    <scope>NUCLEOTIDE SEQUENCE [LARGE SCALE GENOMIC DNA]</scope>
    <source>
        <strain evidence="5">ATCC BAA-34</strain>
    </source>
</reference>
<dbReference type="SUPFAM" id="SSF109604">
    <property type="entry name" value="HD-domain/PDEase-like"/>
    <property type="match status" value="1"/>
</dbReference>
<dbReference type="InterPro" id="IPR001610">
    <property type="entry name" value="PAC"/>
</dbReference>
<evidence type="ECO:0000259" key="1">
    <source>
        <dbReference type="PROSITE" id="PS50112"/>
    </source>
</evidence>
<dbReference type="SMART" id="SM00091">
    <property type="entry name" value="PAS"/>
    <property type="match status" value="1"/>
</dbReference>
<dbReference type="Gene3D" id="3.30.450.20">
    <property type="entry name" value="PAS domain"/>
    <property type="match status" value="1"/>
</dbReference>
<dbReference type="PROSITE" id="PS50112">
    <property type="entry name" value="PAS"/>
    <property type="match status" value="1"/>
</dbReference>
<dbReference type="CDD" id="cd00130">
    <property type="entry name" value="PAS"/>
    <property type="match status" value="1"/>
</dbReference>
<dbReference type="OrthoDB" id="9776250at2"/>
<dbReference type="PROSITE" id="PS50113">
    <property type="entry name" value="PAC"/>
    <property type="match status" value="1"/>
</dbReference>
<dbReference type="Gene3D" id="1.10.3210.10">
    <property type="entry name" value="Hypothetical protein af1432"/>
    <property type="match status" value="1"/>
</dbReference>
<evidence type="ECO:0000259" key="3">
    <source>
        <dbReference type="PROSITE" id="PS51832"/>
    </source>
</evidence>
<dbReference type="Pfam" id="PF00989">
    <property type="entry name" value="PAS"/>
    <property type="match status" value="1"/>
</dbReference>
<dbReference type="InterPro" id="IPR000014">
    <property type="entry name" value="PAS"/>
</dbReference>
<keyword evidence="5" id="KW-1185">Reference proteome</keyword>
<dbReference type="InterPro" id="IPR035965">
    <property type="entry name" value="PAS-like_dom_sf"/>
</dbReference>
<gene>
    <name evidence="4" type="ORF">SAMN02745119_01041</name>
</gene>
<dbReference type="SMART" id="SM00086">
    <property type="entry name" value="PAC"/>
    <property type="match status" value="1"/>
</dbReference>
<dbReference type="GO" id="GO:0006355">
    <property type="term" value="P:regulation of DNA-templated transcription"/>
    <property type="evidence" value="ECO:0007669"/>
    <property type="project" value="InterPro"/>
</dbReference>
<dbReference type="NCBIfam" id="TIGR00277">
    <property type="entry name" value="HDIG"/>
    <property type="match status" value="1"/>
</dbReference>
<feature type="domain" description="PAS" evidence="1">
    <location>
        <begin position="19"/>
        <end position="89"/>
    </location>
</feature>
<dbReference type="InterPro" id="IPR006675">
    <property type="entry name" value="HDIG_dom"/>
</dbReference>
<dbReference type="Proteomes" id="UP000190102">
    <property type="component" value="Unassembled WGS sequence"/>
</dbReference>
<dbReference type="SMART" id="SM00471">
    <property type="entry name" value="HDc"/>
    <property type="match status" value="1"/>
</dbReference>
<dbReference type="STRING" id="115783.SAMN02745119_01041"/>
<dbReference type="PANTHER" id="PTHR43155">
    <property type="entry name" value="CYCLIC DI-GMP PHOSPHODIESTERASE PA4108-RELATED"/>
    <property type="match status" value="1"/>
</dbReference>